<dbReference type="InterPro" id="IPR012938">
    <property type="entry name" value="Glc/Sorbosone_DH"/>
</dbReference>
<keyword evidence="2" id="KW-0732">Signal</keyword>
<dbReference type="Gene3D" id="2.120.10.30">
    <property type="entry name" value="TolB, C-terminal domain"/>
    <property type="match status" value="1"/>
</dbReference>
<dbReference type="Proteomes" id="UP000660110">
    <property type="component" value="Unassembled WGS sequence"/>
</dbReference>
<proteinExistence type="predicted"/>
<organism evidence="4 5">
    <name type="scientific">Halobacillus andaensis</name>
    <dbReference type="NCBI Taxonomy" id="1176239"/>
    <lineage>
        <taxon>Bacteria</taxon>
        <taxon>Bacillati</taxon>
        <taxon>Bacillota</taxon>
        <taxon>Bacilli</taxon>
        <taxon>Bacillales</taxon>
        <taxon>Bacillaceae</taxon>
        <taxon>Halobacillus</taxon>
    </lineage>
</organism>
<dbReference type="AlphaFoldDB" id="A0A917B477"/>
<evidence type="ECO:0000256" key="1">
    <source>
        <dbReference type="SAM" id="MobiDB-lite"/>
    </source>
</evidence>
<evidence type="ECO:0000256" key="2">
    <source>
        <dbReference type="SAM" id="SignalP"/>
    </source>
</evidence>
<name>A0A917B477_HALAA</name>
<dbReference type="InterPro" id="IPR011041">
    <property type="entry name" value="Quinoprot_gluc/sorb_DH_b-prop"/>
</dbReference>
<dbReference type="Pfam" id="PF07995">
    <property type="entry name" value="GSDH"/>
    <property type="match status" value="1"/>
</dbReference>
<keyword evidence="5" id="KW-1185">Reference proteome</keyword>
<dbReference type="InterPro" id="IPR011042">
    <property type="entry name" value="6-blade_b-propeller_TolB-like"/>
</dbReference>
<feature type="domain" description="Glucose/Sorbosone dehydrogenase" evidence="3">
    <location>
        <begin position="50"/>
        <end position="342"/>
    </location>
</feature>
<dbReference type="PROSITE" id="PS51257">
    <property type="entry name" value="PROKAR_LIPOPROTEIN"/>
    <property type="match status" value="1"/>
</dbReference>
<feature type="signal peptide" evidence="2">
    <location>
        <begin position="1"/>
        <end position="18"/>
    </location>
</feature>
<evidence type="ECO:0000259" key="3">
    <source>
        <dbReference type="Pfam" id="PF07995"/>
    </source>
</evidence>
<feature type="chain" id="PRO_5038489750" evidence="2">
    <location>
        <begin position="19"/>
        <end position="357"/>
    </location>
</feature>
<sequence length="357" mass="40104">MSRIVWMMLFFLLAACQAGEEGGGSETQPEANEQGQIENDEKFYEVASNLESPWDIEEDDGLFLISERGGTIARISSDDQVQREQVLTDKEISQIGEGGLLGLKLDPEFENNQLAFAYHTYEEAGEIKNRVIQLRYTEGEWREEESLLENIPGNNFHNGGRIEIGPDDHLYVTTGDAQSEQLAQEEESLAGKILRMDVEGNIPEDNPIDNSYIYSLGHRNPQGMDWTEDGTLFATEHGPTNHDEVNKIEPGANYGWPEIVGEESQDGYQKPLFQTGNDTWAPSGMTVYNDQLYVAALNGEALMKLDTDGEQPEVVTSDYGRLRDVELVDEELYFITNNTDGRGNPEGEDDKLVRFYP</sequence>
<accession>A0A917B477</accession>
<comment type="caution">
    <text evidence="4">The sequence shown here is derived from an EMBL/GenBank/DDBJ whole genome shotgun (WGS) entry which is preliminary data.</text>
</comment>
<dbReference type="EMBL" id="BMEL01000002">
    <property type="protein sequence ID" value="GGF20801.1"/>
    <property type="molecule type" value="Genomic_DNA"/>
</dbReference>
<dbReference type="RefSeq" id="WP_188377287.1">
    <property type="nucleotide sequence ID" value="NZ_BMEL01000002.1"/>
</dbReference>
<protein>
    <submittedName>
        <fullName evidence="4">Dehydrogenase</fullName>
    </submittedName>
</protein>
<dbReference type="PANTHER" id="PTHR19328">
    <property type="entry name" value="HEDGEHOG-INTERACTING PROTEIN"/>
    <property type="match status" value="1"/>
</dbReference>
<gene>
    <name evidence="4" type="ORF">GCM10010954_19430</name>
</gene>
<evidence type="ECO:0000313" key="4">
    <source>
        <dbReference type="EMBL" id="GGF20801.1"/>
    </source>
</evidence>
<dbReference type="SUPFAM" id="SSF50952">
    <property type="entry name" value="Soluble quinoprotein glucose dehydrogenase"/>
    <property type="match status" value="1"/>
</dbReference>
<reference evidence="4" key="1">
    <citation type="journal article" date="2014" name="Int. J. Syst. Evol. Microbiol.">
        <title>Complete genome sequence of Corynebacterium casei LMG S-19264T (=DSM 44701T), isolated from a smear-ripened cheese.</title>
        <authorList>
            <consortium name="US DOE Joint Genome Institute (JGI-PGF)"/>
            <person name="Walter F."/>
            <person name="Albersmeier A."/>
            <person name="Kalinowski J."/>
            <person name="Ruckert C."/>
        </authorList>
    </citation>
    <scope>NUCLEOTIDE SEQUENCE</scope>
    <source>
        <strain evidence="4">CGMCC 1.12153</strain>
    </source>
</reference>
<reference evidence="4" key="2">
    <citation type="submission" date="2020-09" db="EMBL/GenBank/DDBJ databases">
        <authorList>
            <person name="Sun Q."/>
            <person name="Zhou Y."/>
        </authorList>
    </citation>
    <scope>NUCLEOTIDE SEQUENCE</scope>
    <source>
        <strain evidence="4">CGMCC 1.12153</strain>
    </source>
</reference>
<evidence type="ECO:0000313" key="5">
    <source>
        <dbReference type="Proteomes" id="UP000660110"/>
    </source>
</evidence>
<feature type="region of interest" description="Disordered" evidence="1">
    <location>
        <begin position="338"/>
        <end position="357"/>
    </location>
</feature>
<dbReference type="PANTHER" id="PTHR19328:SF13">
    <property type="entry name" value="HIPL1 PROTEIN"/>
    <property type="match status" value="1"/>
</dbReference>